<sequence length="199" mass="22861">VKRRVVWLERSVSLWAWPSRGGIIALDRATALDFDFLGLDTLDPQLSRDQDQDMEARFCQRLLLLGAKWFDGRDRYGFVADFADDQEPAIQTVQNGSHPAPTKMERQWVSAGIPSNPEGDYWVAEYETPMYFVKEKHNLVPYGAFQVSLARTMDEKCEMLKRMEAKFYTNLDECNGFGCLNVWKNKTTGEFGSLVNSRD</sequence>
<name>A0A9P4UPE8_9PEZI</name>
<dbReference type="OrthoDB" id="4487429at2759"/>
<dbReference type="Proteomes" id="UP000799441">
    <property type="component" value="Unassembled WGS sequence"/>
</dbReference>
<gene>
    <name evidence="1" type="ORF">K431DRAFT_226644</name>
</gene>
<organism evidence="1 2">
    <name type="scientific">Polychaeton citri CBS 116435</name>
    <dbReference type="NCBI Taxonomy" id="1314669"/>
    <lineage>
        <taxon>Eukaryota</taxon>
        <taxon>Fungi</taxon>
        <taxon>Dikarya</taxon>
        <taxon>Ascomycota</taxon>
        <taxon>Pezizomycotina</taxon>
        <taxon>Dothideomycetes</taxon>
        <taxon>Dothideomycetidae</taxon>
        <taxon>Capnodiales</taxon>
        <taxon>Capnodiaceae</taxon>
        <taxon>Polychaeton</taxon>
    </lineage>
</organism>
<evidence type="ECO:0000313" key="1">
    <source>
        <dbReference type="EMBL" id="KAF2720391.1"/>
    </source>
</evidence>
<protein>
    <submittedName>
        <fullName evidence="1">Uncharacterized protein</fullName>
    </submittedName>
</protein>
<comment type="caution">
    <text evidence="1">The sequence shown here is derived from an EMBL/GenBank/DDBJ whole genome shotgun (WGS) entry which is preliminary data.</text>
</comment>
<accession>A0A9P4UPE8</accession>
<proteinExistence type="predicted"/>
<reference evidence="1" key="1">
    <citation type="journal article" date="2020" name="Stud. Mycol.">
        <title>101 Dothideomycetes genomes: a test case for predicting lifestyles and emergence of pathogens.</title>
        <authorList>
            <person name="Haridas S."/>
            <person name="Albert R."/>
            <person name="Binder M."/>
            <person name="Bloem J."/>
            <person name="Labutti K."/>
            <person name="Salamov A."/>
            <person name="Andreopoulos B."/>
            <person name="Baker S."/>
            <person name="Barry K."/>
            <person name="Bills G."/>
            <person name="Bluhm B."/>
            <person name="Cannon C."/>
            <person name="Castanera R."/>
            <person name="Culley D."/>
            <person name="Daum C."/>
            <person name="Ezra D."/>
            <person name="Gonzalez J."/>
            <person name="Henrissat B."/>
            <person name="Kuo A."/>
            <person name="Liang C."/>
            <person name="Lipzen A."/>
            <person name="Lutzoni F."/>
            <person name="Magnuson J."/>
            <person name="Mondo S."/>
            <person name="Nolan M."/>
            <person name="Ohm R."/>
            <person name="Pangilinan J."/>
            <person name="Park H.-J."/>
            <person name="Ramirez L."/>
            <person name="Alfaro M."/>
            <person name="Sun H."/>
            <person name="Tritt A."/>
            <person name="Yoshinaga Y."/>
            <person name="Zwiers L.-H."/>
            <person name="Turgeon B."/>
            <person name="Goodwin S."/>
            <person name="Spatafora J."/>
            <person name="Crous P."/>
            <person name="Grigoriev I."/>
        </authorList>
    </citation>
    <scope>NUCLEOTIDE SEQUENCE</scope>
    <source>
        <strain evidence="1">CBS 116435</strain>
    </source>
</reference>
<dbReference type="EMBL" id="MU003800">
    <property type="protein sequence ID" value="KAF2720391.1"/>
    <property type="molecule type" value="Genomic_DNA"/>
</dbReference>
<keyword evidence="2" id="KW-1185">Reference proteome</keyword>
<dbReference type="AlphaFoldDB" id="A0A9P4UPE8"/>
<feature type="non-terminal residue" evidence="1">
    <location>
        <position position="1"/>
    </location>
</feature>
<evidence type="ECO:0000313" key="2">
    <source>
        <dbReference type="Proteomes" id="UP000799441"/>
    </source>
</evidence>